<keyword evidence="13" id="KW-1185">Reference proteome</keyword>
<feature type="region of interest" description="Disordered" evidence="9">
    <location>
        <begin position="611"/>
        <end position="689"/>
    </location>
</feature>
<sequence length="689" mass="77259">MARTSLLSLLLFPLLLAGCSAQEDIRSPPSVLKPDRPDTRYISGGSDFQLECEAEGKPQPTYKWWRDEQPVEITDKVSVDAQTGLLSITNYNSYEHDGEYMCIASNEFKNPSGPPNTASSFSPIIKLLEARMNINSGEDKKLTGTEYSYFMIPCSYEGQAVVADVSINWFQGSRTNQLKEFDNDRIYVDTDGNLHFTYLKSSDRSKPTEKYRCGIGSTQVSMIVLSNGNELAVTEVLNPTPRKPILKYDNSGVRVRRFTTATLECLFGGYDPDPSQPHVPMTEWLGKDYRPIVPGGKYQISEDTRRLTITNIQEEDEGDYYCKGKNSVGETDLNTVTLDVTSEPLWEPEGAPADTTVPEGENAIFNCNARSTIDETPPQSPIWYINSEQTGSHTDPSKYLISADKKRLTVLSVRKATDILCVQCKVVNEEGTTWGDGCLNVILGIDITYQPPEKQEIVYGDTIDLTVRATTDPSIKTLNYEWLFDNETYVTTPPYAIMGQDRYTYINTSLLNNDEYKSVAGLYTCEIAHNFQRKAVNVEVVLVDKPVVVPVTASAGFPMWIIALIVGILFLIIIIIIIICVICRKKQEGDYNVDKKETGAGLDPKKELMEKGFDDYSRPDPADFEYGDKPRRELPYDEDAPLVGEDTKSLGEYSEDEEARFFNEDGSFIGQYHKKDPTRPPPPPNESNI</sequence>
<feature type="signal peptide" evidence="11">
    <location>
        <begin position="1"/>
        <end position="21"/>
    </location>
</feature>
<organism evidence="13 14">
    <name type="scientific">Aplysia californica</name>
    <name type="common">California sea hare</name>
    <dbReference type="NCBI Taxonomy" id="6500"/>
    <lineage>
        <taxon>Eukaryota</taxon>
        <taxon>Metazoa</taxon>
        <taxon>Spiralia</taxon>
        <taxon>Lophotrochozoa</taxon>
        <taxon>Mollusca</taxon>
        <taxon>Gastropoda</taxon>
        <taxon>Heterobranchia</taxon>
        <taxon>Euthyneura</taxon>
        <taxon>Tectipleura</taxon>
        <taxon>Aplysiida</taxon>
        <taxon>Aplysioidea</taxon>
        <taxon>Aplysiidae</taxon>
        <taxon>Aplysia</taxon>
    </lineage>
</organism>
<reference evidence="14" key="1">
    <citation type="submission" date="2025-08" db="UniProtKB">
        <authorList>
            <consortium name="RefSeq"/>
        </authorList>
    </citation>
    <scope>IDENTIFICATION</scope>
</reference>
<evidence type="ECO:0000256" key="6">
    <source>
        <dbReference type="ARBA" id="ARBA00023157"/>
    </source>
</evidence>
<dbReference type="SMART" id="SM00408">
    <property type="entry name" value="IGc2"/>
    <property type="match status" value="2"/>
</dbReference>
<dbReference type="InterPro" id="IPR036179">
    <property type="entry name" value="Ig-like_dom_sf"/>
</dbReference>
<keyword evidence="11" id="KW-0732">Signal</keyword>
<keyword evidence="7" id="KW-0325">Glycoprotein</keyword>
<dbReference type="PROSITE" id="PS51257">
    <property type="entry name" value="PROKAR_LIPOPROTEIN"/>
    <property type="match status" value="1"/>
</dbReference>
<feature type="compositionally biased region" description="Basic and acidic residues" evidence="9">
    <location>
        <begin position="611"/>
        <end position="635"/>
    </location>
</feature>
<evidence type="ECO:0000256" key="3">
    <source>
        <dbReference type="ARBA" id="ARBA00022889"/>
    </source>
</evidence>
<dbReference type="InterPro" id="IPR026966">
    <property type="entry name" value="Neurofascin/L1/NrCAM_C"/>
</dbReference>
<dbReference type="InterPro" id="IPR003599">
    <property type="entry name" value="Ig_sub"/>
</dbReference>
<dbReference type="InterPro" id="IPR013098">
    <property type="entry name" value="Ig_I-set"/>
</dbReference>
<evidence type="ECO:0000259" key="12">
    <source>
        <dbReference type="PROSITE" id="PS50835"/>
    </source>
</evidence>
<keyword evidence="3" id="KW-0130">Cell adhesion</keyword>
<name>A0ABM0KAM9_APLCA</name>
<dbReference type="SUPFAM" id="SSF48726">
    <property type="entry name" value="Immunoglobulin"/>
    <property type="match status" value="4"/>
</dbReference>
<feature type="transmembrane region" description="Helical" evidence="10">
    <location>
        <begin position="557"/>
        <end position="582"/>
    </location>
</feature>
<dbReference type="InterPro" id="IPR003598">
    <property type="entry name" value="Ig_sub2"/>
</dbReference>
<proteinExistence type="predicted"/>
<dbReference type="Proteomes" id="UP000694888">
    <property type="component" value="Unplaced"/>
</dbReference>
<evidence type="ECO:0000313" key="14">
    <source>
        <dbReference type="RefSeq" id="XP_005112979.2"/>
    </source>
</evidence>
<keyword evidence="8" id="KW-0393">Immunoglobulin domain</keyword>
<feature type="domain" description="Ig-like" evidence="12">
    <location>
        <begin position="348"/>
        <end position="428"/>
    </location>
</feature>
<dbReference type="SMART" id="SM00409">
    <property type="entry name" value="IG"/>
    <property type="match status" value="4"/>
</dbReference>
<comment type="subcellular location">
    <subcellularLocation>
        <location evidence="1">Membrane</location>
        <topology evidence="1">Single-pass type I membrane protein</topology>
    </subcellularLocation>
</comment>
<protein>
    <submittedName>
        <fullName evidence="14">Neuroglian</fullName>
    </submittedName>
</protein>
<keyword evidence="2 10" id="KW-0812">Transmembrane</keyword>
<keyword evidence="6" id="KW-1015">Disulfide bond</keyword>
<feature type="compositionally biased region" description="Pro residues" evidence="9">
    <location>
        <begin position="679"/>
        <end position="689"/>
    </location>
</feature>
<feature type="domain" description="Ig-like" evidence="12">
    <location>
        <begin position="123"/>
        <end position="223"/>
    </location>
</feature>
<dbReference type="InterPro" id="IPR007110">
    <property type="entry name" value="Ig-like_dom"/>
</dbReference>
<evidence type="ECO:0000256" key="7">
    <source>
        <dbReference type="ARBA" id="ARBA00023180"/>
    </source>
</evidence>
<dbReference type="PROSITE" id="PS50835">
    <property type="entry name" value="IG_LIKE"/>
    <property type="match status" value="4"/>
</dbReference>
<dbReference type="Pfam" id="PF07679">
    <property type="entry name" value="I-set"/>
    <property type="match status" value="1"/>
</dbReference>
<evidence type="ECO:0000256" key="4">
    <source>
        <dbReference type="ARBA" id="ARBA00022989"/>
    </source>
</evidence>
<dbReference type="PANTHER" id="PTHR11640:SF158">
    <property type="entry name" value="V-SET AND IMMUNOGLOBULIN DOMAIN-CONTAINING PROTEIN 10-LIKE 2"/>
    <property type="match status" value="1"/>
</dbReference>
<dbReference type="GeneID" id="101845381"/>
<evidence type="ECO:0000256" key="1">
    <source>
        <dbReference type="ARBA" id="ARBA00004479"/>
    </source>
</evidence>
<keyword evidence="5 10" id="KW-0472">Membrane</keyword>
<dbReference type="InterPro" id="IPR013783">
    <property type="entry name" value="Ig-like_fold"/>
</dbReference>
<dbReference type="Pfam" id="PF13882">
    <property type="entry name" value="Bravo_FIGEY"/>
    <property type="match status" value="1"/>
</dbReference>
<evidence type="ECO:0000256" key="11">
    <source>
        <dbReference type="SAM" id="SignalP"/>
    </source>
</evidence>
<accession>A0ABM0KAM9</accession>
<dbReference type="Pfam" id="PF13927">
    <property type="entry name" value="Ig_3"/>
    <property type="match status" value="1"/>
</dbReference>
<dbReference type="Gene3D" id="2.60.40.10">
    <property type="entry name" value="Immunoglobulins"/>
    <property type="match status" value="5"/>
</dbReference>
<evidence type="ECO:0000313" key="13">
    <source>
        <dbReference type="Proteomes" id="UP000694888"/>
    </source>
</evidence>
<evidence type="ECO:0000256" key="10">
    <source>
        <dbReference type="SAM" id="Phobius"/>
    </source>
</evidence>
<dbReference type="InterPro" id="IPR051275">
    <property type="entry name" value="Cell_adhesion_signaling"/>
</dbReference>
<dbReference type="RefSeq" id="XP_005112979.2">
    <property type="nucleotide sequence ID" value="XM_005112922.3"/>
</dbReference>
<evidence type="ECO:0000256" key="2">
    <source>
        <dbReference type="ARBA" id="ARBA00022692"/>
    </source>
</evidence>
<evidence type="ECO:0000256" key="9">
    <source>
        <dbReference type="SAM" id="MobiDB-lite"/>
    </source>
</evidence>
<feature type="chain" id="PRO_5045199009" evidence="11">
    <location>
        <begin position="22"/>
        <end position="689"/>
    </location>
</feature>
<keyword evidence="4 10" id="KW-1133">Transmembrane helix</keyword>
<feature type="domain" description="Ig-like" evidence="12">
    <location>
        <begin position="241"/>
        <end position="337"/>
    </location>
</feature>
<dbReference type="PANTHER" id="PTHR11640">
    <property type="entry name" value="NEPHRIN"/>
    <property type="match status" value="1"/>
</dbReference>
<feature type="domain" description="Ig-like" evidence="12">
    <location>
        <begin position="28"/>
        <end position="122"/>
    </location>
</feature>
<evidence type="ECO:0000256" key="8">
    <source>
        <dbReference type="ARBA" id="ARBA00023319"/>
    </source>
</evidence>
<evidence type="ECO:0000256" key="5">
    <source>
        <dbReference type="ARBA" id="ARBA00023136"/>
    </source>
</evidence>
<gene>
    <name evidence="14" type="primary">LOC101845381</name>
</gene>